<keyword evidence="4" id="KW-1185">Reference proteome</keyword>
<sequence length="198" mass="21693">MRRFHMHTGSALGVATIMLTASACGGGTPTTDPSPTPTVSSSPTAASPTPTWDAKFSPAQLQRYQEARARWLEYWAFYTAAARKGVDTPSVMAGFEKYSMAPLSEHSQFLDTYVNGGARMEVAPKVLWTSASKIGPTSVVFNYCLDYTDARITTNGQVNEINDPSRRLVKVQMRKTTKGWMKERYVDQGVEPCAPTAP</sequence>
<dbReference type="EMBL" id="BAAAZH010000031">
    <property type="protein sequence ID" value="GAA4127806.1"/>
    <property type="molecule type" value="Genomic_DNA"/>
</dbReference>
<evidence type="ECO:0000313" key="4">
    <source>
        <dbReference type="Proteomes" id="UP001501495"/>
    </source>
</evidence>
<proteinExistence type="predicted"/>
<feature type="chain" id="PRO_5046256940" description="Lipoprotein" evidence="2">
    <location>
        <begin position="24"/>
        <end position="198"/>
    </location>
</feature>
<feature type="signal peptide" evidence="2">
    <location>
        <begin position="1"/>
        <end position="23"/>
    </location>
</feature>
<comment type="caution">
    <text evidence="3">The sequence shown here is derived from an EMBL/GenBank/DDBJ whole genome shotgun (WGS) entry which is preliminary data.</text>
</comment>
<gene>
    <name evidence="3" type="ORF">GCM10022215_38680</name>
</gene>
<evidence type="ECO:0000313" key="3">
    <source>
        <dbReference type="EMBL" id="GAA4127806.1"/>
    </source>
</evidence>
<accession>A0ABP7XYW9</accession>
<evidence type="ECO:0000256" key="2">
    <source>
        <dbReference type="SAM" id="SignalP"/>
    </source>
</evidence>
<dbReference type="PROSITE" id="PS51257">
    <property type="entry name" value="PROKAR_LIPOPROTEIN"/>
    <property type="match status" value="1"/>
</dbReference>
<protein>
    <recommendedName>
        <fullName evidence="5">Lipoprotein</fullName>
    </recommendedName>
</protein>
<keyword evidence="2" id="KW-0732">Signal</keyword>
<organism evidence="3 4">
    <name type="scientific">Nocardioides fonticola</name>
    <dbReference type="NCBI Taxonomy" id="450363"/>
    <lineage>
        <taxon>Bacteria</taxon>
        <taxon>Bacillati</taxon>
        <taxon>Actinomycetota</taxon>
        <taxon>Actinomycetes</taxon>
        <taxon>Propionibacteriales</taxon>
        <taxon>Nocardioidaceae</taxon>
        <taxon>Nocardioides</taxon>
    </lineage>
</organism>
<feature type="region of interest" description="Disordered" evidence="1">
    <location>
        <begin position="25"/>
        <end position="54"/>
    </location>
</feature>
<evidence type="ECO:0000256" key="1">
    <source>
        <dbReference type="SAM" id="MobiDB-lite"/>
    </source>
</evidence>
<name>A0ABP7XYW9_9ACTN</name>
<dbReference type="Proteomes" id="UP001501495">
    <property type="component" value="Unassembled WGS sequence"/>
</dbReference>
<evidence type="ECO:0008006" key="5">
    <source>
        <dbReference type="Google" id="ProtNLM"/>
    </source>
</evidence>
<feature type="compositionally biased region" description="Low complexity" evidence="1">
    <location>
        <begin position="29"/>
        <end position="51"/>
    </location>
</feature>
<reference evidence="4" key="1">
    <citation type="journal article" date="2019" name="Int. J. Syst. Evol. Microbiol.">
        <title>The Global Catalogue of Microorganisms (GCM) 10K type strain sequencing project: providing services to taxonomists for standard genome sequencing and annotation.</title>
        <authorList>
            <consortium name="The Broad Institute Genomics Platform"/>
            <consortium name="The Broad Institute Genome Sequencing Center for Infectious Disease"/>
            <person name="Wu L."/>
            <person name="Ma J."/>
        </authorList>
    </citation>
    <scope>NUCLEOTIDE SEQUENCE [LARGE SCALE GENOMIC DNA]</scope>
    <source>
        <strain evidence="4">JCM 16703</strain>
    </source>
</reference>